<dbReference type="InterPro" id="IPR014153">
    <property type="entry name" value="Ds_break_AddB"/>
</dbReference>
<dbReference type="AlphaFoldDB" id="A0A6H2DJK4"/>
<name>A0A6H2DJK4_9SPHN</name>
<evidence type="ECO:0000313" key="2">
    <source>
        <dbReference type="EMBL" id="QJB68125.1"/>
    </source>
</evidence>
<dbReference type="RefSeq" id="WP_168817949.1">
    <property type="nucleotide sequence ID" value="NZ_CP051217.1"/>
</dbReference>
<dbReference type="InterPro" id="IPR011335">
    <property type="entry name" value="Restrct_endonuc-II-like"/>
</dbReference>
<keyword evidence="3" id="KW-1185">Reference proteome</keyword>
<gene>
    <name evidence="2" type="primary">addB</name>
    <name evidence="2" type="ORF">HF685_01385</name>
</gene>
<dbReference type="Proteomes" id="UP000501600">
    <property type="component" value="Chromosome"/>
</dbReference>
<dbReference type="NCBIfam" id="TIGR02786">
    <property type="entry name" value="addB_alphas"/>
    <property type="match status" value="1"/>
</dbReference>
<dbReference type="InterPro" id="IPR011604">
    <property type="entry name" value="PDDEXK-like_dom_sf"/>
</dbReference>
<reference evidence="2 3" key="1">
    <citation type="submission" date="2020-04" db="EMBL/GenBank/DDBJ databases">
        <title>Genome sequence for Sphingorhabdus sp. strain M1.</title>
        <authorList>
            <person name="Park S.-J."/>
        </authorList>
    </citation>
    <scope>NUCLEOTIDE SEQUENCE [LARGE SCALE GENOMIC DNA]</scope>
    <source>
        <strain evidence="2 3">JK6</strain>
    </source>
</reference>
<proteinExistence type="predicted"/>
<organism evidence="2 3">
    <name type="scientific">Parasphingorhabdus halotolerans</name>
    <dbReference type="NCBI Taxonomy" id="2725558"/>
    <lineage>
        <taxon>Bacteria</taxon>
        <taxon>Pseudomonadati</taxon>
        <taxon>Pseudomonadota</taxon>
        <taxon>Alphaproteobacteria</taxon>
        <taxon>Sphingomonadales</taxon>
        <taxon>Sphingomonadaceae</taxon>
        <taxon>Parasphingorhabdus</taxon>
    </lineage>
</organism>
<sequence length="996" mass="109463">MPERANPAVYNIAAHGGFADALAQGLIDRFGKDQFGLARGLIILPNNRARRALQEAFVRLSADGLLLPQMAVIGDLELDESIGVALDNGELALDIPAAIDPLTRILSIARLIETESATRKEPKLAKDALRLAREFARTLDQLTVEELTLKNLLDIDVEPELSGHWQDSLAFFRIIAERWAAQLAALGLVDEAIRRNQLFDATAAAWKITPPQNFVVAAGITTTAPAIARLLRTIAFMPSGMVVFPDLDMVMSDEEWSLLGPFKPDPESGKTKPAQETHPQYHMKLLLDRMSIARAEINRWPRTGESGAAAKRSKALSNAFAIPQLTALWQELDTNERSLAGVQTIEARNSAEEAQIVALLAREALEEPQKRVAIITPDRTLAARISAHLSRWEIKADDTAGQPLSKTPEGVFFLGMLSAIAEGFPPAKLLALLKHPLVQFGEARLEWLENVRNLDLLLRGPRPATGLEGIDALLSDDNSRTRTLREKVKPWWKPTRAIFEPSDTIASGSLNWADILATVRGQAERLTNGQIWAGPAGRELADIFSELEVRADLGPQAIKPEELEGYFGLFLANISVRPAYGGHPRIAIYGLLEARLQQADLTICCALNEGSWPQAITPDPWLAPMVRKSLGLPAQERQIGLSAHDLVGAMGAKNVILTRAKRDGSGPTIASRFLLRLRAMCGDNLKEHPLALQWADGIDRPDEQIVIKQPAPEPSAEQRNVALSVTHVDRLIADPFAFYAHRILRLRALEMVDAEPSAAWRGTVIHDMLDKWAKKDDYAPEKLKLRTKAFLADRSTHPLARTLWAPRLMQGLLWIAETVATNRAQGREPIASETFGSAEIAGVRLSGIADRIDRLPDGGLAVVDYKTGGPPSNRAVHEGFNLQLGLLGAIAETGDFCGLSGEAKGFEYWSLAKKDDDFGYVASPTNPRSKDRIEADAMVDHAVAHFNEAVDKYILGNEPMTAKLYPGYAPYADYDQLMRLEEWYGRGDFSFGDSET</sequence>
<dbReference type="KEGG" id="phao:HF685_01385"/>
<evidence type="ECO:0000259" key="1">
    <source>
        <dbReference type="Pfam" id="PF12705"/>
    </source>
</evidence>
<dbReference type="SUPFAM" id="SSF52980">
    <property type="entry name" value="Restriction endonuclease-like"/>
    <property type="match status" value="1"/>
</dbReference>
<feature type="domain" description="PD-(D/E)XK endonuclease-like" evidence="1">
    <location>
        <begin position="723"/>
        <end position="925"/>
    </location>
</feature>
<dbReference type="Gene3D" id="3.90.320.10">
    <property type="match status" value="1"/>
</dbReference>
<dbReference type="InterPro" id="IPR027417">
    <property type="entry name" value="P-loop_NTPase"/>
</dbReference>
<evidence type="ECO:0000313" key="3">
    <source>
        <dbReference type="Proteomes" id="UP000501600"/>
    </source>
</evidence>
<dbReference type="SUPFAM" id="SSF52540">
    <property type="entry name" value="P-loop containing nucleoside triphosphate hydrolases"/>
    <property type="match status" value="1"/>
</dbReference>
<accession>A0A6H2DJK4</accession>
<dbReference type="InterPro" id="IPR038726">
    <property type="entry name" value="PDDEXK_AddAB-type"/>
</dbReference>
<protein>
    <submittedName>
        <fullName evidence="2">Double-strand break repair protein AddB</fullName>
    </submittedName>
</protein>
<dbReference type="EMBL" id="CP051217">
    <property type="protein sequence ID" value="QJB68125.1"/>
    <property type="molecule type" value="Genomic_DNA"/>
</dbReference>
<dbReference type="Pfam" id="PF12705">
    <property type="entry name" value="PDDEXK_1"/>
    <property type="match status" value="1"/>
</dbReference>